<dbReference type="RefSeq" id="WP_259092473.1">
    <property type="nucleotide sequence ID" value="NZ_CP130454.1"/>
</dbReference>
<dbReference type="InterPro" id="IPR029058">
    <property type="entry name" value="AB_hydrolase_fold"/>
</dbReference>
<evidence type="ECO:0000313" key="2">
    <source>
        <dbReference type="Proteomes" id="UP001204798"/>
    </source>
</evidence>
<dbReference type="Pfam" id="PF12715">
    <property type="entry name" value="Abhydrolase_7"/>
    <property type="match status" value="1"/>
</dbReference>
<dbReference type="GO" id="GO:0016787">
    <property type="term" value="F:hydrolase activity"/>
    <property type="evidence" value="ECO:0007669"/>
    <property type="project" value="UniProtKB-KW"/>
</dbReference>
<name>A0ABT2EIS4_9BACT</name>
<accession>A0ABT2EIS4</accession>
<comment type="caution">
    <text evidence="1">The sequence shown here is derived from an EMBL/GenBank/DDBJ whole genome shotgun (WGS) entry which is preliminary data.</text>
</comment>
<dbReference type="Gene3D" id="3.40.50.1820">
    <property type="entry name" value="alpha/beta hydrolase"/>
    <property type="match status" value="1"/>
</dbReference>
<keyword evidence="1" id="KW-0378">Hydrolase</keyword>
<evidence type="ECO:0000313" key="1">
    <source>
        <dbReference type="EMBL" id="MCS3917851.1"/>
    </source>
</evidence>
<reference evidence="1 2" key="1">
    <citation type="submission" date="2022-08" db="EMBL/GenBank/DDBJ databases">
        <title>Bacterial and archaeal communities from various locations to study Microbial Dark Matter (Phase II).</title>
        <authorList>
            <person name="Stepanauskas R."/>
        </authorList>
    </citation>
    <scope>NUCLEOTIDE SEQUENCE [LARGE SCALE GENOMIC DNA]</scope>
    <source>
        <strain evidence="1 2">PD1</strain>
    </source>
</reference>
<dbReference type="PANTHER" id="PTHR47381">
    <property type="entry name" value="ALPHA/BETA-HYDROLASES SUPERFAMILY PROTEIN"/>
    <property type="match status" value="1"/>
</dbReference>
<protein>
    <submittedName>
        <fullName evidence="1">Dienelactone hydrolase</fullName>
    </submittedName>
</protein>
<dbReference type="EMBL" id="JANUCP010000001">
    <property type="protein sequence ID" value="MCS3917851.1"/>
    <property type="molecule type" value="Genomic_DNA"/>
</dbReference>
<dbReference type="PANTHER" id="PTHR47381:SF3">
    <property type="entry name" value="ALPHA_BETA-HYDROLASES SUPERFAMILY PROTEIN"/>
    <property type="match status" value="1"/>
</dbReference>
<proteinExistence type="predicted"/>
<dbReference type="InterPro" id="IPR025890">
    <property type="entry name" value="Abhydrolase_bac"/>
</dbReference>
<dbReference type="Proteomes" id="UP001204798">
    <property type="component" value="Unassembled WGS sequence"/>
</dbReference>
<keyword evidence="2" id="KW-1185">Reference proteome</keyword>
<organism evidence="1 2">
    <name type="scientific">Candidatus Fervidibacter sacchari</name>
    <dbReference type="NCBI Taxonomy" id="1448929"/>
    <lineage>
        <taxon>Bacteria</taxon>
        <taxon>Candidatus Fervidibacterota</taxon>
        <taxon>Candidatus Fervidibacter</taxon>
    </lineage>
</organism>
<gene>
    <name evidence="1" type="ORF">M2350_000248</name>
</gene>
<sequence>MAWEFDPMPFVNARYSEMPMLLRFAAANLREAKNWQRKLRQTLTKLLGGFPKERCPLDPKVLDVKELTTRTDDDRLVPYRRETITFQSRHGLTVLGYFLKPISDNERLPVVICLPGHGRGVDDIVGINEDGSLREKWGGYQRDFALQCVANGFAALAIEQLGFGHRREENARRQGAGVSSCQPLAGSALLLGETMVAWRVWDVMRAIDYIQTRTDVDSKRVAVTGISGGGKISLFSAALDTRIKVAVISGYFNTFRASIFSLSHCIDNYIPGILKYAEMPDIAGLIAPRPVHIESGTKDPIFPVEATKEAFERLKAIYEVFGAADRISLHIFEGEHEFNGKEAFPFLKRWL</sequence>
<dbReference type="SUPFAM" id="SSF53474">
    <property type="entry name" value="alpha/beta-Hydrolases"/>
    <property type="match status" value="1"/>
</dbReference>